<name>A0A150JKS3_9EURY</name>
<feature type="domain" description="CARDB" evidence="2">
    <location>
        <begin position="430"/>
        <end position="528"/>
    </location>
</feature>
<evidence type="ECO:0000313" key="4">
    <source>
        <dbReference type="EMBL" id="KYC57859.1"/>
    </source>
</evidence>
<dbReference type="SUPFAM" id="SSF55797">
    <property type="entry name" value="PR-1-like"/>
    <property type="match status" value="1"/>
</dbReference>
<dbReference type="Gene3D" id="3.40.33.10">
    <property type="entry name" value="CAP"/>
    <property type="match status" value="1"/>
</dbReference>
<dbReference type="CDD" id="cd05379">
    <property type="entry name" value="CAP_bacterial"/>
    <property type="match status" value="1"/>
</dbReference>
<dbReference type="Gene3D" id="2.60.40.10">
    <property type="entry name" value="Immunoglobulins"/>
    <property type="match status" value="3"/>
</dbReference>
<dbReference type="PANTHER" id="PTHR31157">
    <property type="entry name" value="SCP DOMAIN-CONTAINING PROTEIN"/>
    <property type="match status" value="1"/>
</dbReference>
<dbReference type="Proteomes" id="UP000092420">
    <property type="component" value="Unassembled WGS sequence"/>
</dbReference>
<proteinExistence type="predicted"/>
<comment type="caution">
    <text evidence="4">The sequence shown here is derived from an EMBL/GenBank/DDBJ whole genome shotgun (WGS) entry which is preliminary data.</text>
</comment>
<dbReference type="EMBL" id="LNJB01000023">
    <property type="protein sequence ID" value="KYC53672.1"/>
    <property type="molecule type" value="Genomic_DNA"/>
</dbReference>
<feature type="domain" description="CARDB" evidence="2">
    <location>
        <begin position="171"/>
        <end position="274"/>
    </location>
</feature>
<dbReference type="Pfam" id="PF00188">
    <property type="entry name" value="CAP"/>
    <property type="match status" value="1"/>
</dbReference>
<feature type="domain" description="SCP" evidence="1">
    <location>
        <begin position="34"/>
        <end position="147"/>
    </location>
</feature>
<evidence type="ECO:0000313" key="5">
    <source>
        <dbReference type="Proteomes" id="UP000092420"/>
    </source>
</evidence>
<dbReference type="InterPro" id="IPR014044">
    <property type="entry name" value="CAP_dom"/>
</dbReference>
<dbReference type="EMBL" id="LNJE01000008">
    <property type="protein sequence ID" value="KYC57859.1"/>
    <property type="molecule type" value="Genomic_DNA"/>
</dbReference>
<organism evidence="4">
    <name type="scientific">Candidatus Methanofastidiosum methylothiophilum</name>
    <dbReference type="NCBI Taxonomy" id="1705564"/>
    <lineage>
        <taxon>Archaea</taxon>
        <taxon>Methanobacteriati</taxon>
        <taxon>Methanobacteriota</taxon>
        <taxon>Stenosarchaea group</taxon>
        <taxon>Candidatus Methanofastidiosia</taxon>
        <taxon>Candidatus Methanofastidiosales</taxon>
        <taxon>Candidatus Methanofastidiosaceae</taxon>
        <taxon>Candidatus Methanofastidiosum</taxon>
    </lineage>
</organism>
<dbReference type="Pfam" id="PF07705">
    <property type="entry name" value="CARDB"/>
    <property type="match status" value="3"/>
</dbReference>
<evidence type="ECO:0008006" key="6">
    <source>
        <dbReference type="Google" id="ProtNLM"/>
    </source>
</evidence>
<feature type="domain" description="CARDB" evidence="2">
    <location>
        <begin position="304"/>
        <end position="402"/>
    </location>
</feature>
<dbReference type="InterPro" id="IPR035940">
    <property type="entry name" value="CAP_sf"/>
</dbReference>
<sequence length="667" mass="75574">MRKNNVKSILILTILILGTIPLIYSDSSEENYMLNLINNERLSQGLKPLTMNLSLASAARFHSQDMVDRNFFNHVNPDGLNPSDRARNAGYNFIALAENICGNPSIDAGHSSLMNSPTHRANILNPSFREIGIGIVDGGPYGKMITQLFGTQLEHNVVSQDTTHPNESQGKPDLKISSIEVTGQYKVYKQVSMKIILTNSGKKNAESFIFSVFNGPPERGNQLGTINIPSLYVGQSSSINFNWTPQNEGDFTLYFILDYANNVDEENESNNIKTYNLSVKSTNTYPSQDEKINNIPIPTTNNLPDLHISINETTYDQVVYNGISSPVSFRIRNLGSAASYDIPVKIYVNGNLKSTSNVNQLLPSSYTDLITYLSFQFPGDNVIEIIIDPDNKIREISKSNNYIRFTTKVVSKSSNSTINENNTQMNQQVDLIIYPYYIIIEEQENGLFKIKAKIKNKSNSKIENFSVAFYERDINSSLLEKLYLSLDPEEIVEKIIYFIPTSETGEVFVIIDEENIINEVDKTNNFANKKFSKTKKLGSIYDTETNLIINTTPKEANVSDLFKITMKLTDTNASNAYLYYRYEDTNNSFYIVKMNNEGNGIYSCDIDILGRKILFYYFEVDTEFGIIKSPSESPQNFYSINVHYKETSKETKDKSFIENMKRILKII</sequence>
<evidence type="ECO:0000259" key="2">
    <source>
        <dbReference type="Pfam" id="PF07705"/>
    </source>
</evidence>
<accession>A0A150J8V0</accession>
<reference evidence="4 5" key="1">
    <citation type="journal article" date="2016" name="ISME J.">
        <title>Chasing the elusive Euryarchaeota class WSA2: genomes reveal a uniquely fastidious methyl-reducing methanogen.</title>
        <authorList>
            <person name="Nobu M.K."/>
            <person name="Narihiro T."/>
            <person name="Kuroda K."/>
            <person name="Mei R."/>
            <person name="Liu W.T."/>
        </authorList>
    </citation>
    <scope>NUCLEOTIDE SEQUENCE [LARGE SCALE GENOMIC DNA]</scope>
    <source>
        <strain evidence="3">ADurb1013_Bin02101</strain>
        <strain evidence="4">ADurb1213_Bin02801</strain>
    </source>
</reference>
<protein>
    <recommendedName>
        <fullName evidence="6">Cysteine-rich secretory protein family protein</fullName>
    </recommendedName>
</protein>
<dbReference type="InterPro" id="IPR013783">
    <property type="entry name" value="Ig-like_fold"/>
</dbReference>
<evidence type="ECO:0000313" key="3">
    <source>
        <dbReference type="EMBL" id="KYC53672.1"/>
    </source>
</evidence>
<gene>
    <name evidence="3" type="ORF">AN188_01398</name>
    <name evidence="4" type="ORF">APG09_00886</name>
</gene>
<dbReference type="InterPro" id="IPR011635">
    <property type="entry name" value="CARDB"/>
</dbReference>
<accession>A0A150JKS3</accession>
<dbReference type="AlphaFoldDB" id="A0A150JKS3"/>
<accession>A0A150JHP2</accession>
<dbReference type="PANTHER" id="PTHR31157:SF1">
    <property type="entry name" value="SCP DOMAIN-CONTAINING PROTEIN"/>
    <property type="match status" value="1"/>
</dbReference>
<evidence type="ECO:0000259" key="1">
    <source>
        <dbReference type="Pfam" id="PF00188"/>
    </source>
</evidence>